<evidence type="ECO:0000256" key="3">
    <source>
        <dbReference type="PROSITE-ProRule" id="PRU00514"/>
    </source>
</evidence>
<dbReference type="GO" id="GO:0008652">
    <property type="term" value="P:amino acid biosynthetic process"/>
    <property type="evidence" value="ECO:0007669"/>
    <property type="project" value="UniProtKB-UniRule"/>
</dbReference>
<dbReference type="PANTHER" id="PTHR21164:SF0">
    <property type="entry name" value="CHORISMATE MUTASE AROH"/>
    <property type="match status" value="1"/>
</dbReference>
<dbReference type="STRING" id="41431.PCC8801_0393"/>
<keyword evidence="3" id="KW-0413">Isomerase</keyword>
<accession>B7JUB1</accession>
<dbReference type="eggNOG" id="COG4401">
    <property type="taxonomic scope" value="Bacteria"/>
</dbReference>
<dbReference type="HOGENOM" id="CLU_133236_0_0_3"/>
<gene>
    <name evidence="4" type="ordered locus">PCC8801_0393</name>
</gene>
<name>B7JUB1_RIPO1</name>
<dbReference type="Gene3D" id="3.30.1330.40">
    <property type="entry name" value="RutC-like"/>
    <property type="match status" value="1"/>
</dbReference>
<dbReference type="RefSeq" id="WP_012593768.1">
    <property type="nucleotide sequence ID" value="NC_011726.1"/>
</dbReference>
<dbReference type="GO" id="GO:0046417">
    <property type="term" value="P:chorismate metabolic process"/>
    <property type="evidence" value="ECO:0007669"/>
    <property type="project" value="TreeGrafter"/>
</dbReference>
<protein>
    <recommendedName>
        <fullName evidence="1 3">chorismate mutase</fullName>
        <ecNumber evidence="1 3">5.4.99.5</ecNumber>
    </recommendedName>
</protein>
<dbReference type="Pfam" id="PF07736">
    <property type="entry name" value="CM_1"/>
    <property type="match status" value="1"/>
</dbReference>
<evidence type="ECO:0000256" key="1">
    <source>
        <dbReference type="NCBIfam" id="TIGR01796"/>
    </source>
</evidence>
<sequence length="137" mass="15498">MNWKVRGIRGATTASDNTEQAIGEAVRELLDEIETQNQLDPEEIVSATFTATPDLDAVFPAAIARQRPHWQNVPLLDVQQMQVKDSLPRCIRVLIHINTPKLQKEIHHSYLRGAYNLRPDLQLSQISRQVSSHVGIK</sequence>
<dbReference type="Proteomes" id="UP000008204">
    <property type="component" value="Chromosome"/>
</dbReference>
<dbReference type="SUPFAM" id="SSF55298">
    <property type="entry name" value="YjgF-like"/>
    <property type="match status" value="1"/>
</dbReference>
<keyword evidence="2 3" id="KW-0057">Aromatic amino acid biosynthesis</keyword>
<dbReference type="GO" id="GO:0004106">
    <property type="term" value="F:chorismate mutase activity"/>
    <property type="evidence" value="ECO:0007669"/>
    <property type="project" value="UniProtKB-UniRule"/>
</dbReference>
<organism evidence="4 5">
    <name type="scientific">Rippkaea orientalis (strain PCC 8801 / RF-1)</name>
    <name type="common">Cyanothece sp. (strain PCC 8801)</name>
    <dbReference type="NCBI Taxonomy" id="41431"/>
    <lineage>
        <taxon>Bacteria</taxon>
        <taxon>Bacillati</taxon>
        <taxon>Cyanobacteriota</taxon>
        <taxon>Cyanophyceae</taxon>
        <taxon>Oscillatoriophycideae</taxon>
        <taxon>Chroococcales</taxon>
        <taxon>Aphanothecaceae</taxon>
        <taxon>Rippkaea</taxon>
        <taxon>Rippkaea orientalis</taxon>
    </lineage>
</organism>
<dbReference type="PROSITE" id="PS51167">
    <property type="entry name" value="CHORISMATE_MUT_1"/>
    <property type="match status" value="1"/>
</dbReference>
<dbReference type="GO" id="GO:0009073">
    <property type="term" value="P:aromatic amino acid family biosynthetic process"/>
    <property type="evidence" value="ECO:0007669"/>
    <property type="project" value="UniProtKB-UniRule"/>
</dbReference>
<dbReference type="CDD" id="cd02185">
    <property type="entry name" value="AroH"/>
    <property type="match status" value="1"/>
</dbReference>
<dbReference type="UniPathway" id="UPA00120">
    <property type="reaction ID" value="UER00203"/>
</dbReference>
<dbReference type="NCBIfam" id="TIGR01796">
    <property type="entry name" value="CM_mono_aroH"/>
    <property type="match status" value="1"/>
</dbReference>
<dbReference type="InterPro" id="IPR008243">
    <property type="entry name" value="Chorismate_mutase_AroH"/>
</dbReference>
<dbReference type="KEGG" id="cyp:PCC8801_0393"/>
<dbReference type="EMBL" id="CP001287">
    <property type="protein sequence ID" value="ACK64491.1"/>
    <property type="molecule type" value="Genomic_DNA"/>
</dbReference>
<dbReference type="OrthoDB" id="9802232at2"/>
<keyword evidence="2 3" id="KW-0028">Amino-acid biosynthesis</keyword>
<evidence type="ECO:0000256" key="2">
    <source>
        <dbReference type="PIRSR" id="PIRSR005965-1"/>
    </source>
</evidence>
<dbReference type="PANTHER" id="PTHR21164">
    <property type="entry name" value="CHORISMATE MUTASE"/>
    <property type="match status" value="1"/>
</dbReference>
<reference evidence="5" key="1">
    <citation type="journal article" date="2011" name="MBio">
        <title>Novel metabolic attributes of the genus Cyanothece, comprising a group of unicellular nitrogen-fixing Cyanobacteria.</title>
        <authorList>
            <person name="Bandyopadhyay A."/>
            <person name="Elvitigala T."/>
            <person name="Welsh E."/>
            <person name="Stockel J."/>
            <person name="Liberton M."/>
            <person name="Min H."/>
            <person name="Sherman L.A."/>
            <person name="Pakrasi H.B."/>
        </authorList>
    </citation>
    <scope>NUCLEOTIDE SEQUENCE [LARGE SCALE GENOMIC DNA]</scope>
    <source>
        <strain evidence="5">PCC 8801</strain>
    </source>
</reference>
<feature type="binding site" evidence="2">
    <location>
        <position position="9"/>
    </location>
    <ligand>
        <name>prephenate</name>
        <dbReference type="ChEBI" id="CHEBI:29934"/>
    </ligand>
</feature>
<proteinExistence type="predicted"/>
<evidence type="ECO:0000313" key="4">
    <source>
        <dbReference type="EMBL" id="ACK64491.1"/>
    </source>
</evidence>
<dbReference type="PIRSF" id="PIRSF005965">
    <property type="entry name" value="Chor_mut_AroH"/>
    <property type="match status" value="1"/>
</dbReference>
<dbReference type="InterPro" id="IPR035959">
    <property type="entry name" value="RutC-like_sf"/>
</dbReference>
<feature type="binding site" evidence="2">
    <location>
        <position position="92"/>
    </location>
    <ligand>
        <name>prephenate</name>
        <dbReference type="ChEBI" id="CHEBI:29934"/>
    </ligand>
</feature>
<evidence type="ECO:0000313" key="5">
    <source>
        <dbReference type="Proteomes" id="UP000008204"/>
    </source>
</evidence>
<dbReference type="AlphaFoldDB" id="B7JUB1"/>
<feature type="binding site" evidence="2">
    <location>
        <position position="110"/>
    </location>
    <ligand>
        <name>prephenate</name>
        <dbReference type="ChEBI" id="CHEBI:29934"/>
    </ligand>
</feature>
<keyword evidence="5" id="KW-1185">Reference proteome</keyword>
<comment type="catalytic activity">
    <reaction evidence="3">
        <text>chorismate = prephenate</text>
        <dbReference type="Rhea" id="RHEA:13897"/>
        <dbReference type="ChEBI" id="CHEBI:29748"/>
        <dbReference type="ChEBI" id="CHEBI:29934"/>
        <dbReference type="EC" id="5.4.99.5"/>
    </reaction>
</comment>
<dbReference type="EC" id="5.4.99.5" evidence="1 3"/>